<dbReference type="GO" id="GO:0007035">
    <property type="term" value="P:vacuolar acidification"/>
    <property type="evidence" value="ECO:0007669"/>
    <property type="project" value="TreeGrafter"/>
</dbReference>
<dbReference type="PANTHER" id="PTHR13950:SF9">
    <property type="entry name" value="RABCONNECTIN-3A"/>
    <property type="match status" value="1"/>
</dbReference>
<proteinExistence type="predicted"/>
<evidence type="ECO:0000313" key="2">
    <source>
        <dbReference type="Proteomes" id="UP000271098"/>
    </source>
</evidence>
<dbReference type="OrthoDB" id="342131at2759"/>
<reference evidence="3" key="1">
    <citation type="submission" date="2016-06" db="UniProtKB">
        <authorList>
            <consortium name="WormBaseParasite"/>
        </authorList>
    </citation>
    <scope>IDENTIFICATION</scope>
</reference>
<dbReference type="Proteomes" id="UP000271098">
    <property type="component" value="Unassembled WGS sequence"/>
</dbReference>
<evidence type="ECO:0000313" key="1">
    <source>
        <dbReference type="EMBL" id="VDK55621.1"/>
    </source>
</evidence>
<dbReference type="GO" id="GO:0043291">
    <property type="term" value="C:RAVE complex"/>
    <property type="evidence" value="ECO:0007669"/>
    <property type="project" value="TreeGrafter"/>
</dbReference>
<keyword evidence="2" id="KW-1185">Reference proteome</keyword>
<sequence>MANANGRDAVANAADSGDENFSSILQLKTKLVYDGDVSIPPGVTVISAEPSVGHLPSSNLYLTCKAPYLLLLACSDEHVRFFECVQSASDDGKMRYDWKLWGMVGDSAKSSIEMDGEHCSLH</sequence>
<accession>A0A183DD90</accession>
<dbReference type="WBParaSite" id="GPUH_0000669001-mRNA-1">
    <property type="protein sequence ID" value="GPUH_0000669001-mRNA-1"/>
    <property type="gene ID" value="GPUH_0000669001"/>
</dbReference>
<dbReference type="PANTHER" id="PTHR13950">
    <property type="entry name" value="RABCONNECTIN-RELATED"/>
    <property type="match status" value="1"/>
</dbReference>
<dbReference type="EMBL" id="UYRT01016066">
    <property type="protein sequence ID" value="VDK55621.1"/>
    <property type="molecule type" value="Genomic_DNA"/>
</dbReference>
<name>A0A183DD90_9BILA</name>
<dbReference type="InterPro" id="IPR052208">
    <property type="entry name" value="DmX-like/RAVE_component"/>
</dbReference>
<organism evidence="3">
    <name type="scientific">Gongylonema pulchrum</name>
    <dbReference type="NCBI Taxonomy" id="637853"/>
    <lineage>
        <taxon>Eukaryota</taxon>
        <taxon>Metazoa</taxon>
        <taxon>Ecdysozoa</taxon>
        <taxon>Nematoda</taxon>
        <taxon>Chromadorea</taxon>
        <taxon>Rhabditida</taxon>
        <taxon>Spirurina</taxon>
        <taxon>Spiruromorpha</taxon>
        <taxon>Spiruroidea</taxon>
        <taxon>Gongylonematidae</taxon>
        <taxon>Gongylonema</taxon>
    </lineage>
</organism>
<evidence type="ECO:0000313" key="3">
    <source>
        <dbReference type="WBParaSite" id="GPUH_0000669001-mRNA-1"/>
    </source>
</evidence>
<gene>
    <name evidence="1" type="ORF">GPUH_LOCUS6681</name>
</gene>
<dbReference type="AlphaFoldDB" id="A0A183DD90"/>
<protein>
    <submittedName>
        <fullName evidence="3">ANAPC4_WD40 domain-containing protein</fullName>
    </submittedName>
</protein>
<reference evidence="1 2" key="2">
    <citation type="submission" date="2018-11" db="EMBL/GenBank/DDBJ databases">
        <authorList>
            <consortium name="Pathogen Informatics"/>
        </authorList>
    </citation>
    <scope>NUCLEOTIDE SEQUENCE [LARGE SCALE GENOMIC DNA]</scope>
</reference>